<dbReference type="RefSeq" id="WP_071139726.1">
    <property type="nucleotide sequence ID" value="NZ_CP035282.1"/>
</dbReference>
<dbReference type="SUPFAM" id="SSF55383">
    <property type="entry name" value="Copper amine oxidase, domain N"/>
    <property type="match status" value="1"/>
</dbReference>
<dbReference type="Gene3D" id="3.40.630.40">
    <property type="entry name" value="Zn-dependent exopeptidases"/>
    <property type="match status" value="1"/>
</dbReference>
<evidence type="ECO:0000313" key="4">
    <source>
        <dbReference type="Proteomes" id="UP000287969"/>
    </source>
</evidence>
<dbReference type="OrthoDB" id="9806267at2"/>
<dbReference type="SMART" id="SM00646">
    <property type="entry name" value="Ami_3"/>
    <property type="match status" value="1"/>
</dbReference>
<dbReference type="GO" id="GO:0008745">
    <property type="term" value="F:N-acetylmuramoyl-L-alanine amidase activity"/>
    <property type="evidence" value="ECO:0007669"/>
    <property type="project" value="InterPro"/>
</dbReference>
<feature type="domain" description="MurNAc-LAA" evidence="2">
    <location>
        <begin position="556"/>
        <end position="673"/>
    </location>
</feature>
<sequence>MKKLKVVLFVLIMFFALSSVSYGENKINMVTLNIGGKNQKVREVSVLMDGQPIVSDIPSFIYNDRTLVPIRFVADGLGAKTEWNQENKTVTITLNGKKIVLKINSRDIYIDEKKGTLSGDNPPPMLVNDSRTMVPLRFVSENLGYKVGWDDQKSTVIIDSQSVKPQGSSITDISVNTENISSPVITIKGTSSMSYETTILQNPYRIVIDIPNSKLELKDKKDYTWENGVLNKISFSQFSTNPDVTRIVLQLSQESGFNVIKSGDGKSLEVSLLNNVTKVSMEKVNGKDGIVIYNTGTPKTNIIKLTNPTRIVVDLLNSHLADNKYSYDYQLGFIKGVRVSQFEPDSLYDKNSKIVRVVLDVKEGISDPNVKIENDGNKMIIYPEKQALDEISYTGTGNERSFSVEALKSTKYDVKYEENSKEITISIPKDDIQLENGSISPKDGIVDSIQVTEDKEYKNIKISFQRDISYEVLSAATSKVISLKFKKNVSTNPNSKLIVIDPGHGGKDPGTVPKDVKEKDVALAISSKLDEKLTEKGYNTIMTRDTDVFVDLYERADIANRNNADLFISIHCNYNDNKDISGIQVLYCPASAPKGAGRNSYEFAKAMKEELIKDLGAVDKGVIERPNLVVTRETKMDAILIETGFLSNAEDEKLLTDEEYQYKMVDAIIKGIENFLSE</sequence>
<evidence type="ECO:0000313" key="3">
    <source>
        <dbReference type="EMBL" id="QAT60836.1"/>
    </source>
</evidence>
<accession>A0A410QA31</accession>
<dbReference type="PANTHER" id="PTHR30404:SF0">
    <property type="entry name" value="N-ACETYLMURAMOYL-L-ALANINE AMIDASE AMIC"/>
    <property type="match status" value="1"/>
</dbReference>
<name>A0A410QA31_9FIRM</name>
<dbReference type="Pfam" id="PF01520">
    <property type="entry name" value="Amidase_3"/>
    <property type="match status" value="1"/>
</dbReference>
<dbReference type="InterPro" id="IPR050695">
    <property type="entry name" value="N-acetylmuramoyl_amidase_3"/>
</dbReference>
<evidence type="ECO:0000256" key="1">
    <source>
        <dbReference type="ARBA" id="ARBA00022801"/>
    </source>
</evidence>
<reference evidence="4" key="1">
    <citation type="submission" date="2019-01" db="EMBL/GenBank/DDBJ databases">
        <title>Draft genomes of a novel of Sporanaerobacter strains.</title>
        <authorList>
            <person name="Ma S."/>
        </authorList>
    </citation>
    <scope>NUCLEOTIDE SEQUENCE [LARGE SCALE GENOMIC DNA]</scope>
    <source>
        <strain evidence="4">NJN-17</strain>
    </source>
</reference>
<dbReference type="EMBL" id="CP035282">
    <property type="protein sequence ID" value="QAT60836.1"/>
    <property type="molecule type" value="Genomic_DNA"/>
</dbReference>
<dbReference type="Pfam" id="PF07833">
    <property type="entry name" value="Cu_amine_oxidN1"/>
    <property type="match status" value="1"/>
</dbReference>
<dbReference type="InterPro" id="IPR002508">
    <property type="entry name" value="MurNAc-LAA_cat"/>
</dbReference>
<dbReference type="KEGG" id="spoa:EQM13_04190"/>
<dbReference type="Gene3D" id="2.60.40.3500">
    <property type="match status" value="1"/>
</dbReference>
<dbReference type="InterPro" id="IPR021731">
    <property type="entry name" value="AMIN_dom"/>
</dbReference>
<organism evidence="3 4">
    <name type="scientific">Acidilutibacter cellobiosedens</name>
    <dbReference type="NCBI Taxonomy" id="2507161"/>
    <lineage>
        <taxon>Bacteria</taxon>
        <taxon>Bacillati</taxon>
        <taxon>Bacillota</taxon>
        <taxon>Tissierellia</taxon>
        <taxon>Tissierellales</taxon>
        <taxon>Acidilutibacteraceae</taxon>
        <taxon>Acidilutibacter</taxon>
    </lineage>
</organism>
<dbReference type="CDD" id="cd02696">
    <property type="entry name" value="MurNAc-LAA"/>
    <property type="match status" value="1"/>
</dbReference>
<dbReference type="GO" id="GO:0030288">
    <property type="term" value="C:outer membrane-bounded periplasmic space"/>
    <property type="evidence" value="ECO:0007669"/>
    <property type="project" value="TreeGrafter"/>
</dbReference>
<proteinExistence type="predicted"/>
<dbReference type="InterPro" id="IPR012854">
    <property type="entry name" value="Cu_amine_oxidase-like_N"/>
</dbReference>
<dbReference type="Gene3D" id="3.30.457.10">
    <property type="entry name" value="Copper amine oxidase-like, N-terminal domain"/>
    <property type="match status" value="1"/>
</dbReference>
<dbReference type="AlphaFoldDB" id="A0A410QA31"/>
<dbReference type="SUPFAM" id="SSF53187">
    <property type="entry name" value="Zn-dependent exopeptidases"/>
    <property type="match status" value="1"/>
</dbReference>
<dbReference type="Proteomes" id="UP000287969">
    <property type="component" value="Chromosome"/>
</dbReference>
<keyword evidence="4" id="KW-1185">Reference proteome</keyword>
<dbReference type="Pfam" id="PF11741">
    <property type="entry name" value="AMIN"/>
    <property type="match status" value="2"/>
</dbReference>
<keyword evidence="1" id="KW-0378">Hydrolase</keyword>
<gene>
    <name evidence="3" type="ORF">EQM13_04190</name>
</gene>
<protein>
    <submittedName>
        <fullName evidence="3">AMIN domain-containing protein</fullName>
    </submittedName>
</protein>
<dbReference type="InterPro" id="IPR036582">
    <property type="entry name" value="Mao_N_sf"/>
</dbReference>
<evidence type="ECO:0000259" key="2">
    <source>
        <dbReference type="SMART" id="SM00646"/>
    </source>
</evidence>
<dbReference type="PANTHER" id="PTHR30404">
    <property type="entry name" value="N-ACETYLMURAMOYL-L-ALANINE AMIDASE"/>
    <property type="match status" value="1"/>
</dbReference>
<dbReference type="GO" id="GO:0009253">
    <property type="term" value="P:peptidoglycan catabolic process"/>
    <property type="evidence" value="ECO:0007669"/>
    <property type="project" value="InterPro"/>
</dbReference>